<evidence type="ECO:0000256" key="1">
    <source>
        <dbReference type="SAM" id="SignalP"/>
    </source>
</evidence>
<name>A0ABV5I478_9RHOB</name>
<feature type="chain" id="PRO_5046083542" evidence="1">
    <location>
        <begin position="23"/>
        <end position="218"/>
    </location>
</feature>
<proteinExistence type="predicted"/>
<feature type="signal peptide" evidence="1">
    <location>
        <begin position="1"/>
        <end position="22"/>
    </location>
</feature>
<comment type="caution">
    <text evidence="2">The sequence shown here is derived from an EMBL/GenBank/DDBJ whole genome shotgun (WGS) entry which is preliminary data.</text>
</comment>
<gene>
    <name evidence="2" type="ORF">ACFFU4_16090</name>
</gene>
<accession>A0ABV5I478</accession>
<evidence type="ECO:0000313" key="2">
    <source>
        <dbReference type="EMBL" id="MFB9151273.1"/>
    </source>
</evidence>
<keyword evidence="3" id="KW-1185">Reference proteome</keyword>
<evidence type="ECO:0000313" key="3">
    <source>
        <dbReference type="Proteomes" id="UP001589670"/>
    </source>
</evidence>
<keyword evidence="1" id="KW-0732">Signal</keyword>
<dbReference type="Proteomes" id="UP001589670">
    <property type="component" value="Unassembled WGS sequence"/>
</dbReference>
<dbReference type="EMBL" id="JBHMEC010000026">
    <property type="protein sequence ID" value="MFB9151273.1"/>
    <property type="molecule type" value="Genomic_DNA"/>
</dbReference>
<organism evidence="2 3">
    <name type="scientific">Roseovarius ramblicola</name>
    <dbReference type="NCBI Taxonomy" id="2022336"/>
    <lineage>
        <taxon>Bacteria</taxon>
        <taxon>Pseudomonadati</taxon>
        <taxon>Pseudomonadota</taxon>
        <taxon>Alphaproteobacteria</taxon>
        <taxon>Rhodobacterales</taxon>
        <taxon>Roseobacteraceae</taxon>
        <taxon>Roseovarius</taxon>
    </lineage>
</organism>
<reference evidence="2 3" key="1">
    <citation type="submission" date="2024-09" db="EMBL/GenBank/DDBJ databases">
        <authorList>
            <person name="Sun Q."/>
            <person name="Mori K."/>
        </authorList>
    </citation>
    <scope>NUCLEOTIDE SEQUENCE [LARGE SCALE GENOMIC DNA]</scope>
    <source>
        <strain evidence="2 3">CECT 9424</strain>
    </source>
</reference>
<dbReference type="RefSeq" id="WP_377070852.1">
    <property type="nucleotide sequence ID" value="NZ_JBHMEC010000026.1"/>
</dbReference>
<protein>
    <submittedName>
        <fullName evidence="2">Uncharacterized protein</fullName>
    </submittedName>
</protein>
<sequence length="218" mass="23864">MKGVSRNTLPVLLAWVLSAAPAQTGSPDSDKALEAWRAAGARPALAAMMADGALSPAESGIATRLANGIGTAQEVALPGGSVLTVTPREADTDLLTALSGNRIDLVFLWERDPRLFVQLAMLSVVSHRRLRRHAASRLYEFPAQADRLGWTLRQRLEDWYYHENLIGTTRAFMTNVEEAALARLSHEAMQMVAALEETDIQPESYDWLRCAHDPGAEC</sequence>